<accession>A0A9X2LUJ9</accession>
<proteinExistence type="predicted"/>
<gene>
    <name evidence="1" type="ORF">NQU54_12330</name>
</gene>
<name>A0A9X2LUJ9_STRMQ</name>
<dbReference type="EMBL" id="JANIIC010000011">
    <property type="protein sequence ID" value="MCQ8829852.1"/>
    <property type="molecule type" value="Genomic_DNA"/>
</dbReference>
<dbReference type="InterPro" id="IPR009319">
    <property type="entry name" value="Phage_A118_VSP1"/>
</dbReference>
<organism evidence="1 2">
    <name type="scientific">Streptomyces malaysiensis subsp. samsunensis</name>
    <dbReference type="NCBI Taxonomy" id="459658"/>
    <lineage>
        <taxon>Bacteria</taxon>
        <taxon>Bacillati</taxon>
        <taxon>Actinomycetota</taxon>
        <taxon>Actinomycetes</taxon>
        <taxon>Kitasatosporales</taxon>
        <taxon>Streptomycetaceae</taxon>
        <taxon>Streptomyces</taxon>
        <taxon>Streptomyces violaceusniger group</taxon>
    </lineage>
</organism>
<sequence>MSPDQVEYLAATTADLYAEVEQRLLALVARQLAAGMEAPGWAVAKLAAIAPLRRAADALLDVLAGQVDAEVRHVVAEAYESGRHSALAELGVLADENRRTVAEHTPQAQAVDRLTAETIETVTATHRGILRAVEDGYRQVVAEATAAPLLGTETRRQATQQAMTRFADRGVSSFRDRSGRRWALTSYAEMAVRTSVARAATEAHMTTLAAAGVDLVVVSNSPRECPLCRPWERAVLSIGGPDGPRTVDVEHAVEDGRTVRVSVAGSLDEARRAGLQHPNCRHSVSAYAPGITRTEDATPDPTGYEAGQRQRAIERKIRRYKNRAAVATTPEGKRAAEAKVRQWQGAMRDHLAAHPDLRRLRAREQRGASNLPTPTTTPPADVMQAARVRAGDDATLREMTDEQLGAAIRPGVLDRRDLDRIRTETERRDETDLLARLRPDGQLAEPLTQFSDDELAAAFPHLRDDELLRVMAELDRRDVDAALPAARRDLIGLSDRDLAERARHVDDAERAEIAAEANRRRLLAEVFPDGRLADDLSGIGDDVLGWAIRYARAEDAERIADELDRRYPPPPLPEAAGAHTIEGQLADRAAIDQALAPAEAPDEWGSLALDDGPYAGMTATERWIAEREYAAEQQRTAYTREEIREMYREHVYAQLLAAEEATNGYLLSAKARADGVDPITLFSGPAHVAYARASEELKRWWQDHPRLTLAEYTEQITGVQNTAADTARKSRGDQQNRL</sequence>
<comment type="caution">
    <text evidence="1">The sequence shown here is derived from an EMBL/GenBank/DDBJ whole genome shotgun (WGS) entry which is preliminary data.</text>
</comment>
<dbReference type="AlphaFoldDB" id="A0A9X2LUJ9"/>
<keyword evidence="2" id="KW-1185">Reference proteome</keyword>
<reference evidence="1" key="1">
    <citation type="submission" date="2022-06" db="EMBL/GenBank/DDBJ databases">
        <title>WGS of actinobacteria.</title>
        <authorList>
            <person name="Thawai C."/>
        </authorList>
    </citation>
    <scope>NUCLEOTIDE SEQUENCE</scope>
    <source>
        <strain evidence="1">DSM 42010</strain>
    </source>
</reference>
<dbReference type="RefSeq" id="WP_257631079.1">
    <property type="nucleotide sequence ID" value="NZ_JANIIC010000011.1"/>
</dbReference>
<evidence type="ECO:0000313" key="1">
    <source>
        <dbReference type="EMBL" id="MCQ8829852.1"/>
    </source>
</evidence>
<protein>
    <submittedName>
        <fullName evidence="1">Phage minor capsid protein</fullName>
    </submittedName>
</protein>
<dbReference type="GO" id="GO:0005198">
    <property type="term" value="F:structural molecule activity"/>
    <property type="evidence" value="ECO:0007669"/>
    <property type="project" value="InterPro"/>
</dbReference>
<evidence type="ECO:0000313" key="2">
    <source>
        <dbReference type="Proteomes" id="UP001142400"/>
    </source>
</evidence>
<dbReference type="Pfam" id="PF06152">
    <property type="entry name" value="Phage_min_cap2"/>
    <property type="match status" value="1"/>
</dbReference>
<dbReference type="Proteomes" id="UP001142400">
    <property type="component" value="Unassembled WGS sequence"/>
</dbReference>